<organism evidence="5 6">
    <name type="scientific">Oceanobacillus chungangensis</name>
    <dbReference type="NCBI Taxonomy" id="1229152"/>
    <lineage>
        <taxon>Bacteria</taxon>
        <taxon>Bacillati</taxon>
        <taxon>Bacillota</taxon>
        <taxon>Bacilli</taxon>
        <taxon>Bacillales</taxon>
        <taxon>Bacillaceae</taxon>
        <taxon>Oceanobacillus</taxon>
    </lineage>
</organism>
<dbReference type="Pfam" id="PF00005">
    <property type="entry name" value="ABC_tran"/>
    <property type="match status" value="1"/>
</dbReference>
<dbReference type="GO" id="GO:0005524">
    <property type="term" value="F:ATP binding"/>
    <property type="evidence" value="ECO:0007669"/>
    <property type="project" value="UniProtKB-KW"/>
</dbReference>
<evidence type="ECO:0000256" key="2">
    <source>
        <dbReference type="ARBA" id="ARBA00022741"/>
    </source>
</evidence>
<evidence type="ECO:0000313" key="5">
    <source>
        <dbReference type="EMBL" id="RDW17285.1"/>
    </source>
</evidence>
<dbReference type="PANTHER" id="PTHR42939:SF1">
    <property type="entry name" value="ABC TRANSPORTER ATP-BINDING PROTEIN ALBC-RELATED"/>
    <property type="match status" value="1"/>
</dbReference>
<protein>
    <submittedName>
        <fullName evidence="5">ABC transporter ATP-binding protein</fullName>
    </submittedName>
</protein>
<dbReference type="OrthoDB" id="2290519at2"/>
<dbReference type="SMART" id="SM00382">
    <property type="entry name" value="AAA"/>
    <property type="match status" value="1"/>
</dbReference>
<keyword evidence="1" id="KW-0813">Transport</keyword>
<dbReference type="SUPFAM" id="SSF52540">
    <property type="entry name" value="P-loop containing nucleoside triphosphate hydrolases"/>
    <property type="match status" value="1"/>
</dbReference>
<dbReference type="AlphaFoldDB" id="A0A3D8PQH3"/>
<dbReference type="InterPro" id="IPR003439">
    <property type="entry name" value="ABC_transporter-like_ATP-bd"/>
</dbReference>
<dbReference type="InterPro" id="IPR027417">
    <property type="entry name" value="P-loop_NTPase"/>
</dbReference>
<name>A0A3D8PQH3_9BACI</name>
<dbReference type="Proteomes" id="UP000256520">
    <property type="component" value="Unassembled WGS sequence"/>
</dbReference>
<dbReference type="InterPro" id="IPR017871">
    <property type="entry name" value="ABC_transporter-like_CS"/>
</dbReference>
<dbReference type="RefSeq" id="WP_115750296.1">
    <property type="nucleotide sequence ID" value="NZ_PIOD01000014.1"/>
</dbReference>
<dbReference type="PROSITE" id="PS50893">
    <property type="entry name" value="ABC_TRANSPORTER_2"/>
    <property type="match status" value="1"/>
</dbReference>
<keyword evidence="6" id="KW-1185">Reference proteome</keyword>
<feature type="domain" description="ABC transporter" evidence="4">
    <location>
        <begin position="5"/>
        <end position="226"/>
    </location>
</feature>
<evidence type="ECO:0000313" key="6">
    <source>
        <dbReference type="Proteomes" id="UP000256520"/>
    </source>
</evidence>
<evidence type="ECO:0000256" key="3">
    <source>
        <dbReference type="ARBA" id="ARBA00022840"/>
    </source>
</evidence>
<dbReference type="CDD" id="cd03230">
    <property type="entry name" value="ABC_DR_subfamily_A"/>
    <property type="match status" value="1"/>
</dbReference>
<evidence type="ECO:0000256" key="1">
    <source>
        <dbReference type="ARBA" id="ARBA00022448"/>
    </source>
</evidence>
<comment type="caution">
    <text evidence="5">The sequence shown here is derived from an EMBL/GenBank/DDBJ whole genome shotgun (WGS) entry which is preliminary data.</text>
</comment>
<dbReference type="InterPro" id="IPR003593">
    <property type="entry name" value="AAA+_ATPase"/>
</dbReference>
<accession>A0A3D8PQH3</accession>
<sequence length="282" mass="31958">MEKLVELKNINKVYANKNVLNNISLTINKNQILAILGGNGTGKSTLLRIISGIERPSSGEINYPNKNIKIGYVPERFSKNIRFTPSEYLYYIGMMSGSAKDYLTKRIDDLLLLFELDKMKNHRIMELSKGNIQKVGLIQAILNRPNLLILDEPLSGLDSEAQEELVKILVELKQQGTTILLTYHESNIFESIVEDTFYLHDGSISETASSEKESIKLLIVRNVNKSIFKEWDGIFHVEEKGNQLYLYVTVKSSDVILSRVLQLEGSIEAVSTVTLDDMERML</sequence>
<dbReference type="GO" id="GO:0016887">
    <property type="term" value="F:ATP hydrolysis activity"/>
    <property type="evidence" value="ECO:0007669"/>
    <property type="project" value="InterPro"/>
</dbReference>
<gene>
    <name evidence="5" type="ORF">CWR45_12900</name>
</gene>
<proteinExistence type="predicted"/>
<dbReference type="PANTHER" id="PTHR42939">
    <property type="entry name" value="ABC TRANSPORTER ATP-BINDING PROTEIN ALBC-RELATED"/>
    <property type="match status" value="1"/>
</dbReference>
<evidence type="ECO:0000259" key="4">
    <source>
        <dbReference type="PROSITE" id="PS50893"/>
    </source>
</evidence>
<dbReference type="EMBL" id="PIOD01000014">
    <property type="protein sequence ID" value="RDW17285.1"/>
    <property type="molecule type" value="Genomic_DNA"/>
</dbReference>
<dbReference type="Gene3D" id="3.40.50.300">
    <property type="entry name" value="P-loop containing nucleotide triphosphate hydrolases"/>
    <property type="match status" value="1"/>
</dbReference>
<keyword evidence="2" id="KW-0547">Nucleotide-binding</keyword>
<dbReference type="InterPro" id="IPR051782">
    <property type="entry name" value="ABC_Transporter_VariousFunc"/>
</dbReference>
<reference evidence="6" key="1">
    <citation type="submission" date="2017-11" db="EMBL/GenBank/DDBJ databases">
        <authorList>
            <person name="Zhu W."/>
        </authorList>
    </citation>
    <scope>NUCLEOTIDE SEQUENCE [LARGE SCALE GENOMIC DNA]</scope>
    <source>
        <strain evidence="6">CAU 1051</strain>
    </source>
</reference>
<dbReference type="PROSITE" id="PS00211">
    <property type="entry name" value="ABC_TRANSPORTER_1"/>
    <property type="match status" value="1"/>
</dbReference>
<keyword evidence="3 5" id="KW-0067">ATP-binding</keyword>